<dbReference type="GO" id="GO:0003964">
    <property type="term" value="F:RNA-directed DNA polymerase activity"/>
    <property type="evidence" value="ECO:0007669"/>
    <property type="project" value="UniProtKB-EC"/>
</dbReference>
<dbReference type="InterPro" id="IPR036397">
    <property type="entry name" value="RNaseH_sf"/>
</dbReference>
<dbReference type="PANTHER" id="PTHR37984:SF5">
    <property type="entry name" value="PROTEIN NYNRIN-LIKE"/>
    <property type="match status" value="1"/>
</dbReference>
<dbReference type="Pfam" id="PF17921">
    <property type="entry name" value="Integrase_H2C2"/>
    <property type="match status" value="1"/>
</dbReference>
<feature type="domain" description="Integrase catalytic" evidence="3">
    <location>
        <begin position="139"/>
        <end position="299"/>
    </location>
</feature>
<feature type="compositionally biased region" description="Polar residues" evidence="2">
    <location>
        <begin position="455"/>
        <end position="466"/>
    </location>
</feature>
<dbReference type="Pfam" id="PF00665">
    <property type="entry name" value="rve"/>
    <property type="match status" value="1"/>
</dbReference>
<accession>A0AAV7X420</accession>
<keyword evidence="5" id="KW-1185">Reference proteome</keyword>
<comment type="caution">
    <text evidence="4">The sequence shown here is derived from an EMBL/GenBank/DDBJ whole genome shotgun (WGS) entry which is preliminary data.</text>
</comment>
<reference evidence="4" key="1">
    <citation type="submission" date="2022-12" db="EMBL/GenBank/DDBJ databases">
        <title>Chromosome-level genome assembly of the bean flower thrips Megalurothrips usitatus.</title>
        <authorList>
            <person name="Ma L."/>
            <person name="Liu Q."/>
            <person name="Li H."/>
            <person name="Cai W."/>
        </authorList>
    </citation>
    <scope>NUCLEOTIDE SEQUENCE</scope>
    <source>
        <strain evidence="4">Cailab_2022a</strain>
    </source>
</reference>
<dbReference type="EC" id="2.7.7.49" evidence="1"/>
<organism evidence="4 5">
    <name type="scientific">Megalurothrips usitatus</name>
    <name type="common">bean blossom thrips</name>
    <dbReference type="NCBI Taxonomy" id="439358"/>
    <lineage>
        <taxon>Eukaryota</taxon>
        <taxon>Metazoa</taxon>
        <taxon>Ecdysozoa</taxon>
        <taxon>Arthropoda</taxon>
        <taxon>Hexapoda</taxon>
        <taxon>Insecta</taxon>
        <taxon>Pterygota</taxon>
        <taxon>Neoptera</taxon>
        <taxon>Paraneoptera</taxon>
        <taxon>Thysanoptera</taxon>
        <taxon>Terebrantia</taxon>
        <taxon>Thripoidea</taxon>
        <taxon>Thripidae</taxon>
        <taxon>Megalurothrips</taxon>
    </lineage>
</organism>
<dbReference type="FunFam" id="1.10.340.70:FF:000001">
    <property type="entry name" value="Retrovirus-related Pol polyprotein from transposon gypsy-like Protein"/>
    <property type="match status" value="1"/>
</dbReference>
<dbReference type="FunFam" id="3.30.420.10:FF:000032">
    <property type="entry name" value="Retrovirus-related Pol polyprotein from transposon 297-like Protein"/>
    <property type="match status" value="1"/>
</dbReference>
<evidence type="ECO:0000313" key="5">
    <source>
        <dbReference type="Proteomes" id="UP001075354"/>
    </source>
</evidence>
<gene>
    <name evidence="4" type="ORF">ONE63_011207</name>
</gene>
<evidence type="ECO:0000313" key="4">
    <source>
        <dbReference type="EMBL" id="KAJ1519187.1"/>
    </source>
</evidence>
<dbReference type="SUPFAM" id="SSF53098">
    <property type="entry name" value="Ribonuclease H-like"/>
    <property type="match status" value="1"/>
</dbReference>
<feature type="region of interest" description="Disordered" evidence="2">
    <location>
        <begin position="435"/>
        <end position="581"/>
    </location>
</feature>
<dbReference type="InterPro" id="IPR012337">
    <property type="entry name" value="RNaseH-like_sf"/>
</dbReference>
<dbReference type="PROSITE" id="PS50994">
    <property type="entry name" value="INTEGRASE"/>
    <property type="match status" value="1"/>
</dbReference>
<dbReference type="AlphaFoldDB" id="A0AAV7X420"/>
<dbReference type="PANTHER" id="PTHR37984">
    <property type="entry name" value="PROTEIN CBG26694"/>
    <property type="match status" value="1"/>
</dbReference>
<dbReference type="Gene3D" id="1.10.340.70">
    <property type="match status" value="1"/>
</dbReference>
<feature type="compositionally biased region" description="Low complexity" evidence="2">
    <location>
        <begin position="526"/>
        <end position="545"/>
    </location>
</feature>
<evidence type="ECO:0000259" key="3">
    <source>
        <dbReference type="PROSITE" id="PS50994"/>
    </source>
</evidence>
<dbReference type="InterPro" id="IPR050951">
    <property type="entry name" value="Retrovirus_Pol_polyprotein"/>
</dbReference>
<proteinExistence type="predicted"/>
<dbReference type="Gene3D" id="3.30.420.10">
    <property type="entry name" value="Ribonuclease H-like superfamily/Ribonuclease H"/>
    <property type="match status" value="1"/>
</dbReference>
<sequence length="614" mass="68869">MAALDMDELGEVEPVYDDARFKEEQRADLAWKDIVGRLEDGEDVANYFLHGGLLYRQDTGRGGLLVVPRAMTAKLIRDFHEPPWAAHASRERTLQKLRERFWWPGMYTQVLRHTRACHSCALHKRGTHGRVAPLQEPVVPRAPFEAVATDLYGPLPVSISSGAQYILVAVCLQTRWAEAVPLRDTKAATVARAIVQEVCCRYGTPQYLLSDNGPCYKALVYKEMCRILQVKAIKTTPLHPASNGIVERLNRVITEALAHYVDEKKHDWEEFLQLIMLNHRSSVCRSTQETPYFSVFHRDMSLPTEALLAPPRVSYADSPDVMERLLQDMQVSSAALRRQNQRAKREAKLQYDKRTGPVKFFVGERVYLAVRVPTKGLGRKWSKRYRGPFRIEQRHGDTTFTIRSLFDARPVRHTVHCNRLKHAYECDNLLTANRRSRRTRHAEDAGDDGTPWQDVPTSSGSETSPSDGEASPTPARPTRQAARATRSRAAARRGSPQQQAEPAARLEGGDDLVPIVQPLPPPPARRGPVLTPGGEGESPSASAAAQDAVPGAQVPEVLPTPQARGRALRRRPERASLAARRPARRVVIRRPVVVAGPRHCLRGRPGGYMLRRRK</sequence>
<dbReference type="InterPro" id="IPR001584">
    <property type="entry name" value="Integrase_cat-core"/>
</dbReference>
<evidence type="ECO:0000256" key="2">
    <source>
        <dbReference type="SAM" id="MobiDB-lite"/>
    </source>
</evidence>
<feature type="compositionally biased region" description="Low complexity" evidence="2">
    <location>
        <begin position="470"/>
        <end position="484"/>
    </location>
</feature>
<dbReference type="Proteomes" id="UP001075354">
    <property type="component" value="Unassembled WGS sequence"/>
</dbReference>
<dbReference type="EMBL" id="JAPTSV010000472">
    <property type="protein sequence ID" value="KAJ1519187.1"/>
    <property type="molecule type" value="Genomic_DNA"/>
</dbReference>
<dbReference type="InterPro" id="IPR041588">
    <property type="entry name" value="Integrase_H2C2"/>
</dbReference>
<protein>
    <recommendedName>
        <fullName evidence="1">RNA-directed DNA polymerase</fullName>
        <ecNumber evidence="1">2.7.7.49</ecNumber>
    </recommendedName>
</protein>
<name>A0AAV7X420_9NEOP</name>
<dbReference type="GO" id="GO:0003676">
    <property type="term" value="F:nucleic acid binding"/>
    <property type="evidence" value="ECO:0007669"/>
    <property type="project" value="InterPro"/>
</dbReference>
<evidence type="ECO:0000256" key="1">
    <source>
        <dbReference type="ARBA" id="ARBA00012493"/>
    </source>
</evidence>
<dbReference type="GO" id="GO:0015074">
    <property type="term" value="P:DNA integration"/>
    <property type="evidence" value="ECO:0007669"/>
    <property type="project" value="InterPro"/>
</dbReference>